<organism evidence="2 3">
    <name type="scientific">Hyaloscypha bicolor E</name>
    <dbReference type="NCBI Taxonomy" id="1095630"/>
    <lineage>
        <taxon>Eukaryota</taxon>
        <taxon>Fungi</taxon>
        <taxon>Dikarya</taxon>
        <taxon>Ascomycota</taxon>
        <taxon>Pezizomycotina</taxon>
        <taxon>Leotiomycetes</taxon>
        <taxon>Helotiales</taxon>
        <taxon>Hyaloscyphaceae</taxon>
        <taxon>Hyaloscypha</taxon>
        <taxon>Hyaloscypha bicolor</taxon>
    </lineage>
</organism>
<feature type="compositionally biased region" description="Polar residues" evidence="1">
    <location>
        <begin position="33"/>
        <end position="46"/>
    </location>
</feature>
<reference evidence="2 3" key="1">
    <citation type="submission" date="2016-04" db="EMBL/GenBank/DDBJ databases">
        <title>A degradative enzymes factory behind the ericoid mycorrhizal symbiosis.</title>
        <authorList>
            <consortium name="DOE Joint Genome Institute"/>
            <person name="Martino E."/>
            <person name="Morin E."/>
            <person name="Grelet G."/>
            <person name="Kuo A."/>
            <person name="Kohler A."/>
            <person name="Daghino S."/>
            <person name="Barry K."/>
            <person name="Choi C."/>
            <person name="Cichocki N."/>
            <person name="Clum A."/>
            <person name="Copeland A."/>
            <person name="Hainaut M."/>
            <person name="Haridas S."/>
            <person name="Labutti K."/>
            <person name="Lindquist E."/>
            <person name="Lipzen A."/>
            <person name="Khouja H.-R."/>
            <person name="Murat C."/>
            <person name="Ohm R."/>
            <person name="Olson A."/>
            <person name="Spatafora J."/>
            <person name="Veneault-Fourrey C."/>
            <person name="Henrissat B."/>
            <person name="Grigoriev I."/>
            <person name="Martin F."/>
            <person name="Perotto S."/>
        </authorList>
    </citation>
    <scope>NUCLEOTIDE SEQUENCE [LARGE SCALE GENOMIC DNA]</scope>
    <source>
        <strain evidence="2 3">E</strain>
    </source>
</reference>
<feature type="compositionally biased region" description="Polar residues" evidence="1">
    <location>
        <begin position="72"/>
        <end position="81"/>
    </location>
</feature>
<feature type="region of interest" description="Disordered" evidence="1">
    <location>
        <begin position="1"/>
        <end position="175"/>
    </location>
</feature>
<feature type="compositionally biased region" description="Low complexity" evidence="1">
    <location>
        <begin position="84"/>
        <end position="106"/>
    </location>
</feature>
<dbReference type="EMBL" id="KZ613913">
    <property type="protein sequence ID" value="PMD50386.1"/>
    <property type="molecule type" value="Genomic_DNA"/>
</dbReference>
<feature type="region of interest" description="Disordered" evidence="1">
    <location>
        <begin position="229"/>
        <end position="266"/>
    </location>
</feature>
<evidence type="ECO:0000256" key="1">
    <source>
        <dbReference type="SAM" id="MobiDB-lite"/>
    </source>
</evidence>
<feature type="compositionally biased region" description="Polar residues" evidence="1">
    <location>
        <begin position="1"/>
        <end position="14"/>
    </location>
</feature>
<dbReference type="OrthoDB" id="10672460at2759"/>
<feature type="compositionally biased region" description="Polar residues" evidence="1">
    <location>
        <begin position="144"/>
        <end position="155"/>
    </location>
</feature>
<dbReference type="InParanoid" id="A0A2J6SHZ0"/>
<accession>A0A2J6SHZ0</accession>
<evidence type="ECO:0000313" key="2">
    <source>
        <dbReference type="EMBL" id="PMD50386.1"/>
    </source>
</evidence>
<proteinExistence type="predicted"/>
<feature type="region of interest" description="Disordered" evidence="1">
    <location>
        <begin position="439"/>
        <end position="472"/>
    </location>
</feature>
<keyword evidence="3" id="KW-1185">Reference proteome</keyword>
<dbReference type="RefSeq" id="XP_024727290.1">
    <property type="nucleotide sequence ID" value="XM_024888215.1"/>
</dbReference>
<feature type="compositionally biased region" description="Basic and acidic residues" evidence="1">
    <location>
        <begin position="60"/>
        <end position="71"/>
    </location>
</feature>
<gene>
    <name evidence="2" type="ORF">K444DRAFT_710179</name>
</gene>
<dbReference type="GeneID" id="36596291"/>
<dbReference type="Proteomes" id="UP000235371">
    <property type="component" value="Unassembled WGS sequence"/>
</dbReference>
<name>A0A2J6SHZ0_9HELO</name>
<feature type="compositionally biased region" description="Acidic residues" evidence="1">
    <location>
        <begin position="447"/>
        <end position="472"/>
    </location>
</feature>
<evidence type="ECO:0000313" key="3">
    <source>
        <dbReference type="Proteomes" id="UP000235371"/>
    </source>
</evidence>
<protein>
    <submittedName>
        <fullName evidence="2">Uncharacterized protein</fullName>
    </submittedName>
</protein>
<dbReference type="AlphaFoldDB" id="A0A2J6SHZ0"/>
<sequence length="472" mass="51497">MASQSFTPPDSNRSPYRPETIDLTGDDSEDGDGQQTTVNSTKTNPSAKERAISVKQGNPRSDRPTKRHDESNTGATAQQRNPLAEAAAEATDTHAPPTAPQQQSQQIGADTEEKAPKTKKKNPLKGQASAAASMTYTPPILAPQTASRRQPQQGGANKKERASKNTKKNPLNAPVSAAASTSYVLPAPPPLIGSQPPSDVGLVRERIQELGDLVRCVCTYDTGNRQDSHIGKAALGNPRQLPTTTVGPQSLVLPTDTPFAPSQRARRPCARGAQRFSRRVGRGARFDLSDFFFDEDWRTNPRGYAASFEFMVTRKNIRGLKAIKGTLINTTGDRKGDFKVGVNPLIVNEFLKRIYHPYNGPTFSSRSKDYGDIVDWLLHLGKARRRQYGRFATSKIQCAFSEGDKERVRRLREDPSLSAGLEFPTLKMAGITMGLSLIDGNAPAQPVEEDELNQSENSYYEDGDDTGGEDGN</sequence>